<proteinExistence type="predicted"/>
<accession>A0A0W0FEY0</accession>
<dbReference type="AlphaFoldDB" id="A0A0W0FEY0"/>
<organism evidence="1 2">
    <name type="scientific">Moniliophthora roreri</name>
    <name type="common">Frosty pod rot fungus</name>
    <name type="synonym">Monilia roreri</name>
    <dbReference type="NCBI Taxonomy" id="221103"/>
    <lineage>
        <taxon>Eukaryota</taxon>
        <taxon>Fungi</taxon>
        <taxon>Dikarya</taxon>
        <taxon>Basidiomycota</taxon>
        <taxon>Agaricomycotina</taxon>
        <taxon>Agaricomycetes</taxon>
        <taxon>Agaricomycetidae</taxon>
        <taxon>Agaricales</taxon>
        <taxon>Marasmiineae</taxon>
        <taxon>Marasmiaceae</taxon>
        <taxon>Moniliophthora</taxon>
    </lineage>
</organism>
<gene>
    <name evidence="1" type="ORF">WG66_12528</name>
</gene>
<sequence>MDNVIIVQAATMQAWMDMDSFFLQIMKDIPSVHNRTSRRRREYYLESLWPWSPHSVPTDVMNIIKGLDLVTVYSSKLEPVARRPPASVRGWEWISRSPFARGTLLENGLTRFDDLEFPTRLVLEGRHAGLNPTLFTEALMAQLPRIVNGVESTDGVVTLDPPVLRLHGSGKVRYDGVAELFTLDHNAREDIKTIYLFIYPVHMTTISELMAWETSRTHFWSFDETGRSEIPNDECKEIGLPELTASLLSDHDHAPLSPWPATKCNAIRDWQIARGFDPTTADFARHLGYPEFEIVEARNEEDRFEDVDDPNPIEDKSGLSWLWTAFPGSDISACAC</sequence>
<name>A0A0W0FEY0_MONRR</name>
<dbReference type="EMBL" id="LATX01002023">
    <property type="protein sequence ID" value="KTB34895.1"/>
    <property type="molecule type" value="Genomic_DNA"/>
</dbReference>
<protein>
    <submittedName>
        <fullName evidence="1">Uncharacterized protein</fullName>
    </submittedName>
</protein>
<evidence type="ECO:0000313" key="2">
    <source>
        <dbReference type="Proteomes" id="UP000054988"/>
    </source>
</evidence>
<comment type="caution">
    <text evidence="1">The sequence shown here is derived from an EMBL/GenBank/DDBJ whole genome shotgun (WGS) entry which is preliminary data.</text>
</comment>
<dbReference type="Proteomes" id="UP000054988">
    <property type="component" value="Unassembled WGS sequence"/>
</dbReference>
<evidence type="ECO:0000313" key="1">
    <source>
        <dbReference type="EMBL" id="KTB34895.1"/>
    </source>
</evidence>
<reference evidence="1 2" key="1">
    <citation type="submission" date="2015-12" db="EMBL/GenBank/DDBJ databases">
        <title>Draft genome sequence of Moniliophthora roreri, the causal agent of frosty pod rot of cacao.</title>
        <authorList>
            <person name="Aime M.C."/>
            <person name="Diaz-Valderrama J.R."/>
            <person name="Kijpornyongpan T."/>
            <person name="Phillips-Mora W."/>
        </authorList>
    </citation>
    <scope>NUCLEOTIDE SEQUENCE [LARGE SCALE GENOMIC DNA]</scope>
    <source>
        <strain evidence="1 2">MCA 2952</strain>
    </source>
</reference>